<organism evidence="2">
    <name type="scientific">Darwinula stevensoni</name>
    <dbReference type="NCBI Taxonomy" id="69355"/>
    <lineage>
        <taxon>Eukaryota</taxon>
        <taxon>Metazoa</taxon>
        <taxon>Ecdysozoa</taxon>
        <taxon>Arthropoda</taxon>
        <taxon>Crustacea</taxon>
        <taxon>Oligostraca</taxon>
        <taxon>Ostracoda</taxon>
        <taxon>Podocopa</taxon>
        <taxon>Podocopida</taxon>
        <taxon>Darwinulocopina</taxon>
        <taxon>Darwinuloidea</taxon>
        <taxon>Darwinulidae</taxon>
        <taxon>Darwinula</taxon>
    </lineage>
</organism>
<sequence>MQEGTEDQQTLFGQTFFRAQPEPKRGTLGKRIPTNDILEFLDLLKLGQTPIPPNEQKKVTLYESLSSPFFDPGSLSMDDDGSQGSSRDALETYLAKQMAGDYEGMSEKLKGTYDRLRSWGVDCIPLSEGRPSLQIPQLGVPQPSLSQESECASLTGHQLFASHEE</sequence>
<evidence type="ECO:0000313" key="3">
    <source>
        <dbReference type="Proteomes" id="UP000677054"/>
    </source>
</evidence>
<evidence type="ECO:0000313" key="2">
    <source>
        <dbReference type="EMBL" id="CAD7242496.1"/>
    </source>
</evidence>
<gene>
    <name evidence="2" type="ORF">DSTB1V02_LOCUS2461</name>
</gene>
<keyword evidence="3" id="KW-1185">Reference proteome</keyword>
<dbReference type="EMBL" id="LR899793">
    <property type="protein sequence ID" value="CAD7242496.1"/>
    <property type="molecule type" value="Genomic_DNA"/>
</dbReference>
<reference evidence="2" key="1">
    <citation type="submission" date="2020-11" db="EMBL/GenBank/DDBJ databases">
        <authorList>
            <person name="Tran Van P."/>
        </authorList>
    </citation>
    <scope>NUCLEOTIDE SEQUENCE</scope>
</reference>
<protein>
    <submittedName>
        <fullName evidence="2">Uncharacterized protein</fullName>
    </submittedName>
</protein>
<dbReference type="Proteomes" id="UP000677054">
    <property type="component" value="Unassembled WGS sequence"/>
</dbReference>
<dbReference type="EMBL" id="CAJPEV010000276">
    <property type="protein sequence ID" value="CAG0883310.1"/>
    <property type="molecule type" value="Genomic_DNA"/>
</dbReference>
<evidence type="ECO:0000256" key="1">
    <source>
        <dbReference type="SAM" id="MobiDB-lite"/>
    </source>
</evidence>
<dbReference type="AlphaFoldDB" id="A0A7R8X7H6"/>
<proteinExistence type="predicted"/>
<feature type="region of interest" description="Disordered" evidence="1">
    <location>
        <begin position="1"/>
        <end position="31"/>
    </location>
</feature>
<accession>A0A7R8X7H6</accession>
<name>A0A7R8X7H6_9CRUS</name>